<gene>
    <name evidence="1" type="ORF">SAMN06265219_11340</name>
</gene>
<evidence type="ECO:0000313" key="2">
    <source>
        <dbReference type="Proteomes" id="UP000317557"/>
    </source>
</evidence>
<protein>
    <submittedName>
        <fullName evidence="1">Uncharacterized protein</fullName>
    </submittedName>
</protein>
<keyword evidence="2" id="KW-1185">Reference proteome</keyword>
<dbReference type="EMBL" id="FXTP01000013">
    <property type="protein sequence ID" value="SMO86079.1"/>
    <property type="molecule type" value="Genomic_DNA"/>
</dbReference>
<sequence>MALMDKREKREFLLIRAGNFAHKKSHNRLGVAFKSKISNLHQGAVESHFNSYSIICSAGDLKEPYNAFVSASQASALFPND</sequence>
<organism evidence="1 2">
    <name type="scientific">Gracilimonas mengyeensis</name>
    <dbReference type="NCBI Taxonomy" id="1302730"/>
    <lineage>
        <taxon>Bacteria</taxon>
        <taxon>Pseudomonadati</taxon>
        <taxon>Balneolota</taxon>
        <taxon>Balneolia</taxon>
        <taxon>Balneolales</taxon>
        <taxon>Balneolaceae</taxon>
        <taxon>Gracilimonas</taxon>
    </lineage>
</organism>
<dbReference type="AlphaFoldDB" id="A0A521EQ62"/>
<name>A0A521EQ62_9BACT</name>
<dbReference type="Proteomes" id="UP000317557">
    <property type="component" value="Unassembled WGS sequence"/>
</dbReference>
<accession>A0A521EQ62</accession>
<proteinExistence type="predicted"/>
<reference evidence="1 2" key="1">
    <citation type="submission" date="2017-05" db="EMBL/GenBank/DDBJ databases">
        <authorList>
            <person name="Varghese N."/>
            <person name="Submissions S."/>
        </authorList>
    </citation>
    <scope>NUCLEOTIDE SEQUENCE [LARGE SCALE GENOMIC DNA]</scope>
    <source>
        <strain evidence="1 2">DSM 21985</strain>
    </source>
</reference>
<evidence type="ECO:0000313" key="1">
    <source>
        <dbReference type="EMBL" id="SMO86079.1"/>
    </source>
</evidence>